<gene>
    <name evidence="7" type="ORF">Bccel_2450</name>
</gene>
<dbReference type="AlphaFoldDB" id="A0A0L6JP93"/>
<evidence type="ECO:0000256" key="4">
    <source>
        <dbReference type="ARBA" id="ARBA00022825"/>
    </source>
</evidence>
<dbReference type="Pfam" id="PF01471">
    <property type="entry name" value="PG_binding_1"/>
    <property type="match status" value="1"/>
</dbReference>
<keyword evidence="8" id="KW-1185">Reference proteome</keyword>
<dbReference type="STRING" id="398512.Bccel_2450"/>
<dbReference type="PROSITE" id="PS50106">
    <property type="entry name" value="PDZ"/>
    <property type="match status" value="1"/>
</dbReference>
<dbReference type="Proteomes" id="UP000036923">
    <property type="component" value="Unassembled WGS sequence"/>
</dbReference>
<dbReference type="GO" id="GO:0008236">
    <property type="term" value="F:serine-type peptidase activity"/>
    <property type="evidence" value="ECO:0007669"/>
    <property type="project" value="UniProtKB-KW"/>
</dbReference>
<evidence type="ECO:0000256" key="2">
    <source>
        <dbReference type="ARBA" id="ARBA00022670"/>
    </source>
</evidence>
<dbReference type="eggNOG" id="COG0793">
    <property type="taxonomic scope" value="Bacteria"/>
</dbReference>
<dbReference type="GO" id="GO:0007165">
    <property type="term" value="P:signal transduction"/>
    <property type="evidence" value="ECO:0007669"/>
    <property type="project" value="TreeGrafter"/>
</dbReference>
<evidence type="ECO:0000313" key="8">
    <source>
        <dbReference type="Proteomes" id="UP000036923"/>
    </source>
</evidence>
<dbReference type="CDD" id="cd06782">
    <property type="entry name" value="cpPDZ_CPP-like"/>
    <property type="match status" value="1"/>
</dbReference>
<keyword evidence="3 5" id="KW-0378">Hydrolase</keyword>
<dbReference type="NCBIfam" id="TIGR00225">
    <property type="entry name" value="prc"/>
    <property type="match status" value="1"/>
</dbReference>
<dbReference type="InterPro" id="IPR029045">
    <property type="entry name" value="ClpP/crotonase-like_dom_sf"/>
</dbReference>
<dbReference type="InterPro" id="IPR004447">
    <property type="entry name" value="Peptidase_S41A"/>
</dbReference>
<dbReference type="Gene3D" id="3.90.226.10">
    <property type="entry name" value="2-enoyl-CoA Hydratase, Chain A, domain 1"/>
    <property type="match status" value="1"/>
</dbReference>
<evidence type="ECO:0000256" key="5">
    <source>
        <dbReference type="RuleBase" id="RU004404"/>
    </source>
</evidence>
<feature type="domain" description="PDZ" evidence="6">
    <location>
        <begin position="91"/>
        <end position="154"/>
    </location>
</feature>
<dbReference type="FunFam" id="2.30.42.10:FF:000063">
    <property type="entry name" value="Peptidase, S41 family"/>
    <property type="match status" value="1"/>
</dbReference>
<comment type="caution">
    <text evidence="7">The sequence shown here is derived from an EMBL/GenBank/DDBJ whole genome shotgun (WGS) entry which is preliminary data.</text>
</comment>
<evidence type="ECO:0000259" key="6">
    <source>
        <dbReference type="PROSITE" id="PS50106"/>
    </source>
</evidence>
<keyword evidence="4 5" id="KW-0720">Serine protease</keyword>
<dbReference type="EMBL" id="LGTC01000001">
    <property type="protein sequence ID" value="KNY27182.1"/>
    <property type="molecule type" value="Genomic_DNA"/>
</dbReference>
<name>A0A0L6JP93_9FIRM</name>
<dbReference type="SUPFAM" id="SSF47090">
    <property type="entry name" value="PGBD-like"/>
    <property type="match status" value="1"/>
</dbReference>
<evidence type="ECO:0000256" key="1">
    <source>
        <dbReference type="ARBA" id="ARBA00009179"/>
    </source>
</evidence>
<dbReference type="InterPro" id="IPR036365">
    <property type="entry name" value="PGBD-like_sf"/>
</dbReference>
<dbReference type="Gene3D" id="3.30.750.44">
    <property type="match status" value="1"/>
</dbReference>
<dbReference type="InterPro" id="IPR005151">
    <property type="entry name" value="Tail-specific_protease"/>
</dbReference>
<dbReference type="InterPro" id="IPR001478">
    <property type="entry name" value="PDZ"/>
</dbReference>
<dbReference type="SMART" id="SM00228">
    <property type="entry name" value="PDZ"/>
    <property type="match status" value="1"/>
</dbReference>
<dbReference type="GO" id="GO:0030288">
    <property type="term" value="C:outer membrane-bounded periplasmic space"/>
    <property type="evidence" value="ECO:0007669"/>
    <property type="project" value="TreeGrafter"/>
</dbReference>
<organism evidence="7 8">
    <name type="scientific">Pseudobacteroides cellulosolvens ATCC 35603 = DSM 2933</name>
    <dbReference type="NCBI Taxonomy" id="398512"/>
    <lineage>
        <taxon>Bacteria</taxon>
        <taxon>Bacillati</taxon>
        <taxon>Bacillota</taxon>
        <taxon>Clostridia</taxon>
        <taxon>Eubacteriales</taxon>
        <taxon>Oscillospiraceae</taxon>
        <taxon>Pseudobacteroides</taxon>
    </lineage>
</organism>
<evidence type="ECO:0000256" key="3">
    <source>
        <dbReference type="ARBA" id="ARBA00022801"/>
    </source>
</evidence>
<dbReference type="InterPro" id="IPR002477">
    <property type="entry name" value="Peptidoglycan-bd-like"/>
</dbReference>
<sequence length="501" mass="55904" precursor="true">MIEMNKQKIRTLFALSLIAAIILTNCAFLWADSSKLEVNADYIKSIMDMVDDKYRGDIDQNKLMEGVLKGIFSSMDKYTEFYTKEEAESFFNTIDGEYSGVGMGFDEINGRFIVREVYKDSPAQKAGISVGDRLVEVDGQNLEGKSSSEAVELITGKKGTKVVIRVIRDGEKNAINVTVTRDDIRINPVTTSIRGDVGYINLTIFNNNSADEIKKALKEMDDKKIKKIILDLRDNPGGDVNEVVEIAKSFVPEGLITKLDFKSENITDLEYMSPLKEKKYKLAVLVNENSASASEILAGAVQDTGAGTIIGSKTYGKAKVQSIYPILSLDAYKKYEEQLGVKLVIGDDLERKYSIEPTDDEMIGWIKITTGLYYTPKGRMIDLKGIMPDYNVTSSSTINGVDLSSISDLRVKIKPQLNSESIDVLNAKRILKISGYKIDDLNSLKLDNKTCDELKKFQKKSGLYPSGILDFITQKTLNNTYQKLAIESDKQYLKALEVLKN</sequence>
<dbReference type="GO" id="GO:0006508">
    <property type="term" value="P:proteolysis"/>
    <property type="evidence" value="ECO:0007669"/>
    <property type="project" value="UniProtKB-KW"/>
</dbReference>
<dbReference type="InterPro" id="IPR036034">
    <property type="entry name" value="PDZ_sf"/>
</dbReference>
<dbReference type="GO" id="GO:0004175">
    <property type="term" value="F:endopeptidase activity"/>
    <property type="evidence" value="ECO:0007669"/>
    <property type="project" value="TreeGrafter"/>
</dbReference>
<dbReference type="PANTHER" id="PTHR32060:SF22">
    <property type="entry name" value="CARBOXYL-TERMINAL-PROCESSING PEPTIDASE 3, CHLOROPLASTIC"/>
    <property type="match status" value="1"/>
</dbReference>
<dbReference type="Pfam" id="PF13180">
    <property type="entry name" value="PDZ_2"/>
    <property type="match status" value="1"/>
</dbReference>
<comment type="similarity">
    <text evidence="1 5">Belongs to the peptidase S41A family.</text>
</comment>
<dbReference type="Gene3D" id="2.30.42.10">
    <property type="match status" value="1"/>
</dbReference>
<keyword evidence="2 5" id="KW-0645">Protease</keyword>
<dbReference type="SMART" id="SM00245">
    <property type="entry name" value="TSPc"/>
    <property type="match status" value="1"/>
</dbReference>
<dbReference type="Pfam" id="PF03572">
    <property type="entry name" value="Peptidase_S41"/>
    <property type="match status" value="1"/>
</dbReference>
<protein>
    <submittedName>
        <fullName evidence="7">Carboxyl-terminal protease</fullName>
    </submittedName>
</protein>
<dbReference type="SUPFAM" id="SSF52096">
    <property type="entry name" value="ClpP/crotonase"/>
    <property type="match status" value="1"/>
</dbReference>
<dbReference type="CDD" id="cd07560">
    <property type="entry name" value="Peptidase_S41_CPP"/>
    <property type="match status" value="1"/>
</dbReference>
<dbReference type="PANTHER" id="PTHR32060">
    <property type="entry name" value="TAIL-SPECIFIC PROTEASE"/>
    <property type="match status" value="1"/>
</dbReference>
<accession>A0A0L6JP93</accession>
<reference evidence="8" key="1">
    <citation type="submission" date="2015-07" db="EMBL/GenBank/DDBJ databases">
        <title>Near-Complete Genome Sequence of the Cellulolytic Bacterium Bacteroides (Pseudobacteroides) cellulosolvens ATCC 35603.</title>
        <authorList>
            <person name="Dassa B."/>
            <person name="Utturkar S.M."/>
            <person name="Klingeman D.M."/>
            <person name="Hurt R.A."/>
            <person name="Keller M."/>
            <person name="Xu J."/>
            <person name="Reddy Y.H.K."/>
            <person name="Borovok I."/>
            <person name="Grinberg I.R."/>
            <person name="Lamed R."/>
            <person name="Zhivin O."/>
            <person name="Bayer E.A."/>
            <person name="Brown S.D."/>
        </authorList>
    </citation>
    <scope>NUCLEOTIDE SEQUENCE [LARGE SCALE GENOMIC DNA]</scope>
    <source>
        <strain evidence="8">DSM 2933</strain>
    </source>
</reference>
<dbReference type="SUPFAM" id="SSF50156">
    <property type="entry name" value="PDZ domain-like"/>
    <property type="match status" value="1"/>
</dbReference>
<proteinExistence type="inferred from homology"/>
<evidence type="ECO:0000313" key="7">
    <source>
        <dbReference type="EMBL" id="KNY27182.1"/>
    </source>
</evidence>